<dbReference type="EMBL" id="CAJHIA010000012">
    <property type="protein sequence ID" value="CAD6444470.1"/>
    <property type="molecule type" value="Genomic_DNA"/>
</dbReference>
<feature type="chain" id="PRO_5034192472" evidence="1">
    <location>
        <begin position="21"/>
        <end position="203"/>
    </location>
</feature>
<keyword evidence="1" id="KW-0732">Signal</keyword>
<sequence length="203" mass="21834">MHITLTPSLLLLSIFTYSSAALIRQQGFQNSLEFSVDKEPPISATAAADFKTFVQSPVFALPSHLASPDSEDTTLTSQPSSTIAIDRRDDAVTNFAEQVNPRNLREGGFNMATWSPTAFAVLAGLTPFETPTPLPSITANPTFSEEFMTPTTTFTTTIMYSTIYYTVRDVARGESSTTTVPLSRAPPQTLQTITASPALASGT</sequence>
<proteinExistence type="predicted"/>
<evidence type="ECO:0000313" key="2">
    <source>
        <dbReference type="EMBL" id="CAD6444470.1"/>
    </source>
</evidence>
<dbReference type="Proteomes" id="UP000624404">
    <property type="component" value="Unassembled WGS sequence"/>
</dbReference>
<dbReference type="AlphaFoldDB" id="A0A8H2VUG7"/>
<gene>
    <name evidence="2" type="ORF">SCLTRI_LOCUS4262</name>
</gene>
<dbReference type="OrthoDB" id="3551508at2759"/>
<organism evidence="2 3">
    <name type="scientific">Sclerotinia trifoliorum</name>
    <dbReference type="NCBI Taxonomy" id="28548"/>
    <lineage>
        <taxon>Eukaryota</taxon>
        <taxon>Fungi</taxon>
        <taxon>Dikarya</taxon>
        <taxon>Ascomycota</taxon>
        <taxon>Pezizomycotina</taxon>
        <taxon>Leotiomycetes</taxon>
        <taxon>Helotiales</taxon>
        <taxon>Sclerotiniaceae</taxon>
        <taxon>Sclerotinia</taxon>
    </lineage>
</organism>
<protein>
    <submittedName>
        <fullName evidence="2">Afeba8d1-975c-4fcb-a194-1f752cfe998c</fullName>
    </submittedName>
</protein>
<evidence type="ECO:0000313" key="3">
    <source>
        <dbReference type="Proteomes" id="UP000624404"/>
    </source>
</evidence>
<evidence type="ECO:0000256" key="1">
    <source>
        <dbReference type="SAM" id="SignalP"/>
    </source>
</evidence>
<keyword evidence="3" id="KW-1185">Reference proteome</keyword>
<reference evidence="2" key="1">
    <citation type="submission" date="2020-10" db="EMBL/GenBank/DDBJ databases">
        <authorList>
            <person name="Kusch S."/>
        </authorList>
    </citation>
    <scope>NUCLEOTIDE SEQUENCE</scope>
    <source>
        <strain evidence="2">SwB9</strain>
    </source>
</reference>
<feature type="signal peptide" evidence="1">
    <location>
        <begin position="1"/>
        <end position="20"/>
    </location>
</feature>
<name>A0A8H2VUG7_9HELO</name>
<comment type="caution">
    <text evidence="2">The sequence shown here is derived from an EMBL/GenBank/DDBJ whole genome shotgun (WGS) entry which is preliminary data.</text>
</comment>
<accession>A0A8H2VUG7</accession>